<keyword evidence="1" id="KW-1133">Transmembrane helix</keyword>
<dbReference type="Proteomes" id="UP000551758">
    <property type="component" value="Unassembled WGS sequence"/>
</dbReference>
<keyword evidence="1" id="KW-0812">Transmembrane</keyword>
<protein>
    <submittedName>
        <fullName evidence="2">Uncharacterized protein</fullName>
    </submittedName>
</protein>
<gene>
    <name evidence="2" type="ORF">HPG69_013961</name>
</gene>
<evidence type="ECO:0000313" key="3">
    <source>
        <dbReference type="Proteomes" id="UP000551758"/>
    </source>
</evidence>
<accession>A0A7J7EMW5</accession>
<comment type="caution">
    <text evidence="2">The sequence shown here is derived from an EMBL/GenBank/DDBJ whole genome shotgun (WGS) entry which is preliminary data.</text>
</comment>
<evidence type="ECO:0000313" key="2">
    <source>
        <dbReference type="EMBL" id="KAF5917037.1"/>
    </source>
</evidence>
<organism evidence="2 3">
    <name type="scientific">Diceros bicornis minor</name>
    <name type="common">South-central black rhinoceros</name>
    <dbReference type="NCBI Taxonomy" id="77932"/>
    <lineage>
        <taxon>Eukaryota</taxon>
        <taxon>Metazoa</taxon>
        <taxon>Chordata</taxon>
        <taxon>Craniata</taxon>
        <taxon>Vertebrata</taxon>
        <taxon>Euteleostomi</taxon>
        <taxon>Mammalia</taxon>
        <taxon>Eutheria</taxon>
        <taxon>Laurasiatheria</taxon>
        <taxon>Perissodactyla</taxon>
        <taxon>Rhinocerotidae</taxon>
        <taxon>Diceros</taxon>
    </lineage>
</organism>
<sequence>MMHLVHASYFHPGIPGSEDGYHFLGFHRMATTDLVIGMIFSLQTMVGILGNISVISSHPFIDRMQPHVPMQEHLAQKKIISGNGQNGLWGFGNRNDHFITDYRR</sequence>
<keyword evidence="3" id="KW-1185">Reference proteome</keyword>
<dbReference type="AlphaFoldDB" id="A0A7J7EMW5"/>
<keyword evidence="1" id="KW-0472">Membrane</keyword>
<evidence type="ECO:0000256" key="1">
    <source>
        <dbReference type="SAM" id="Phobius"/>
    </source>
</evidence>
<proteinExistence type="predicted"/>
<feature type="transmembrane region" description="Helical" evidence="1">
    <location>
        <begin position="34"/>
        <end position="55"/>
    </location>
</feature>
<dbReference type="EMBL" id="JACDTQ010002604">
    <property type="protein sequence ID" value="KAF5917037.1"/>
    <property type="molecule type" value="Genomic_DNA"/>
</dbReference>
<reference evidence="2 3" key="1">
    <citation type="journal article" date="2020" name="Mol. Biol. Evol.">
        <title>Interspecific Gene Flow and the Evolution of Specialization in Black and White Rhinoceros.</title>
        <authorList>
            <person name="Moodley Y."/>
            <person name="Westbury M.V."/>
            <person name="Russo I.M."/>
            <person name="Gopalakrishnan S."/>
            <person name="Rakotoarivelo A."/>
            <person name="Olsen R.A."/>
            <person name="Prost S."/>
            <person name="Tunstall T."/>
            <person name="Ryder O.A."/>
            <person name="Dalen L."/>
            <person name="Bruford M.W."/>
        </authorList>
    </citation>
    <scope>NUCLEOTIDE SEQUENCE [LARGE SCALE GENOMIC DNA]</scope>
    <source>
        <strain evidence="2">SBR-YM</strain>
        <tissue evidence="2">Skin</tissue>
    </source>
</reference>
<name>A0A7J7EMW5_DICBM</name>